<evidence type="ECO:0000313" key="1">
    <source>
        <dbReference type="EMBL" id="KAI0030915.1"/>
    </source>
</evidence>
<reference evidence="1" key="1">
    <citation type="submission" date="2021-02" db="EMBL/GenBank/DDBJ databases">
        <authorList>
            <consortium name="DOE Joint Genome Institute"/>
            <person name="Ahrendt S."/>
            <person name="Looney B.P."/>
            <person name="Miyauchi S."/>
            <person name="Morin E."/>
            <person name="Drula E."/>
            <person name="Courty P.E."/>
            <person name="Chicoki N."/>
            <person name="Fauchery L."/>
            <person name="Kohler A."/>
            <person name="Kuo A."/>
            <person name="Labutti K."/>
            <person name="Pangilinan J."/>
            <person name="Lipzen A."/>
            <person name="Riley R."/>
            <person name="Andreopoulos W."/>
            <person name="He G."/>
            <person name="Johnson J."/>
            <person name="Barry K.W."/>
            <person name="Grigoriev I.V."/>
            <person name="Nagy L."/>
            <person name="Hibbett D."/>
            <person name="Henrissat B."/>
            <person name="Matheny P.B."/>
            <person name="Labbe J."/>
            <person name="Martin F."/>
        </authorList>
    </citation>
    <scope>NUCLEOTIDE SEQUENCE</scope>
    <source>
        <strain evidence="1">EC-137</strain>
    </source>
</reference>
<comment type="caution">
    <text evidence="1">The sequence shown here is derived from an EMBL/GenBank/DDBJ whole genome shotgun (WGS) entry which is preliminary data.</text>
</comment>
<gene>
    <name evidence="1" type="ORF">K488DRAFT_87317</name>
</gene>
<protein>
    <submittedName>
        <fullName evidence="1">Uncharacterized protein</fullName>
    </submittedName>
</protein>
<organism evidence="1 2">
    <name type="scientific">Vararia minispora EC-137</name>
    <dbReference type="NCBI Taxonomy" id="1314806"/>
    <lineage>
        <taxon>Eukaryota</taxon>
        <taxon>Fungi</taxon>
        <taxon>Dikarya</taxon>
        <taxon>Basidiomycota</taxon>
        <taxon>Agaricomycotina</taxon>
        <taxon>Agaricomycetes</taxon>
        <taxon>Russulales</taxon>
        <taxon>Lachnocladiaceae</taxon>
        <taxon>Vararia</taxon>
    </lineage>
</organism>
<dbReference type="Proteomes" id="UP000814128">
    <property type="component" value="Unassembled WGS sequence"/>
</dbReference>
<accession>A0ACB8QGV8</accession>
<dbReference type="EMBL" id="MU273600">
    <property type="protein sequence ID" value="KAI0030915.1"/>
    <property type="molecule type" value="Genomic_DNA"/>
</dbReference>
<proteinExistence type="predicted"/>
<sequence length="279" mass="30564">MSYHINGYRHAFICQMETAYGLQLILSRRTLPISIRHHSPLPLPVAHTDLPVLPRRGNGTLYPSIDVIQSLDNSDDARISIVYHALLVLKRNISRRYLRDPAQLQDGTQGRSALLKAFEKAVRHVEAQVAITHFYDPRPVVLIAAVGPFWSYAVAEPHAPTEDVESSRDGVSSTSKPLDSATTAALALAAELQNEAVEEDWAPPDAIIEGPRRRERVDLAAFADAFQLKGCDVATAGRSSLKWSDVAVLGEDASNRAFQVVTDIFKQLAQAAAPEDGPQ</sequence>
<reference evidence="1" key="2">
    <citation type="journal article" date="2022" name="New Phytol.">
        <title>Evolutionary transition to the ectomycorrhizal habit in the genomes of a hyperdiverse lineage of mushroom-forming fungi.</title>
        <authorList>
            <person name="Looney B."/>
            <person name="Miyauchi S."/>
            <person name="Morin E."/>
            <person name="Drula E."/>
            <person name="Courty P.E."/>
            <person name="Kohler A."/>
            <person name="Kuo A."/>
            <person name="LaButti K."/>
            <person name="Pangilinan J."/>
            <person name="Lipzen A."/>
            <person name="Riley R."/>
            <person name="Andreopoulos W."/>
            <person name="He G."/>
            <person name="Johnson J."/>
            <person name="Nolan M."/>
            <person name="Tritt A."/>
            <person name="Barry K.W."/>
            <person name="Grigoriev I.V."/>
            <person name="Nagy L.G."/>
            <person name="Hibbett D."/>
            <person name="Henrissat B."/>
            <person name="Matheny P.B."/>
            <person name="Labbe J."/>
            <person name="Martin F.M."/>
        </authorList>
    </citation>
    <scope>NUCLEOTIDE SEQUENCE</scope>
    <source>
        <strain evidence="1">EC-137</strain>
    </source>
</reference>
<name>A0ACB8QGV8_9AGAM</name>
<keyword evidence="2" id="KW-1185">Reference proteome</keyword>
<evidence type="ECO:0000313" key="2">
    <source>
        <dbReference type="Proteomes" id="UP000814128"/>
    </source>
</evidence>